<name>A0A5N7B8T1_9EURO</name>
<sequence length="205" mass="23059">MSTPSTQQPPALTSDNAGPAHELLNQERRDLIAQLLRNIGKPQITSIEWACLWFADLERIKRLIKLSEDSEDACVVVGLSLQSSTMEKMAKAWGVRSREPRNAAEADENLGDSGNSPEEINIGQTFKKKRKRGAGATTVSAKEQAGRKAAAKKLSLERDRERCLVTHFHEPIEVAHIYPYSLGNKSQKYLNQFWDVLKHFWSAEM</sequence>
<dbReference type="OrthoDB" id="5416097at2759"/>
<feature type="compositionally biased region" description="Polar residues" evidence="1">
    <location>
        <begin position="112"/>
        <end position="121"/>
    </location>
</feature>
<evidence type="ECO:0000256" key="1">
    <source>
        <dbReference type="SAM" id="MobiDB-lite"/>
    </source>
</evidence>
<protein>
    <recommendedName>
        <fullName evidence="4">HNH nuclease domain-containing protein</fullName>
    </recommendedName>
</protein>
<organism evidence="2 3">
    <name type="scientific">Aspergillus bertholletiae</name>
    <dbReference type="NCBI Taxonomy" id="1226010"/>
    <lineage>
        <taxon>Eukaryota</taxon>
        <taxon>Fungi</taxon>
        <taxon>Dikarya</taxon>
        <taxon>Ascomycota</taxon>
        <taxon>Pezizomycotina</taxon>
        <taxon>Eurotiomycetes</taxon>
        <taxon>Eurotiomycetidae</taxon>
        <taxon>Eurotiales</taxon>
        <taxon>Aspergillaceae</taxon>
        <taxon>Aspergillus</taxon>
        <taxon>Aspergillus subgen. Circumdati</taxon>
    </lineage>
</organism>
<dbReference type="EMBL" id="ML736212">
    <property type="protein sequence ID" value="KAE8378141.1"/>
    <property type="molecule type" value="Genomic_DNA"/>
</dbReference>
<evidence type="ECO:0000313" key="3">
    <source>
        <dbReference type="Proteomes" id="UP000326198"/>
    </source>
</evidence>
<accession>A0A5N7B8T1</accession>
<reference evidence="2 3" key="1">
    <citation type="submission" date="2019-04" db="EMBL/GenBank/DDBJ databases">
        <title>Friends and foes A comparative genomics studyof 23 Aspergillus species from section Flavi.</title>
        <authorList>
            <consortium name="DOE Joint Genome Institute"/>
            <person name="Kjaerbolling I."/>
            <person name="Vesth T."/>
            <person name="Frisvad J.C."/>
            <person name="Nybo J.L."/>
            <person name="Theobald S."/>
            <person name="Kildgaard S."/>
            <person name="Isbrandt T."/>
            <person name="Kuo A."/>
            <person name="Sato A."/>
            <person name="Lyhne E.K."/>
            <person name="Kogle M.E."/>
            <person name="Wiebenga A."/>
            <person name="Kun R.S."/>
            <person name="Lubbers R.J."/>
            <person name="Makela M.R."/>
            <person name="Barry K."/>
            <person name="Chovatia M."/>
            <person name="Clum A."/>
            <person name="Daum C."/>
            <person name="Haridas S."/>
            <person name="He G."/>
            <person name="LaButti K."/>
            <person name="Lipzen A."/>
            <person name="Mondo S."/>
            <person name="Riley R."/>
            <person name="Salamov A."/>
            <person name="Simmons B.A."/>
            <person name="Magnuson J.K."/>
            <person name="Henrissat B."/>
            <person name="Mortensen U.H."/>
            <person name="Larsen T.O."/>
            <person name="Devries R.P."/>
            <person name="Grigoriev I.V."/>
            <person name="Machida M."/>
            <person name="Baker S.E."/>
            <person name="Andersen M.R."/>
        </authorList>
    </citation>
    <scope>NUCLEOTIDE SEQUENCE [LARGE SCALE GENOMIC DNA]</scope>
    <source>
        <strain evidence="2 3">IBT 29228</strain>
    </source>
</reference>
<dbReference type="Proteomes" id="UP000326198">
    <property type="component" value="Unassembled WGS sequence"/>
</dbReference>
<dbReference type="AlphaFoldDB" id="A0A5N7B8T1"/>
<gene>
    <name evidence="2" type="ORF">BDV26DRAFT_197471</name>
</gene>
<keyword evidence="3" id="KW-1185">Reference proteome</keyword>
<feature type="region of interest" description="Disordered" evidence="1">
    <location>
        <begin position="93"/>
        <end position="121"/>
    </location>
</feature>
<evidence type="ECO:0008006" key="4">
    <source>
        <dbReference type="Google" id="ProtNLM"/>
    </source>
</evidence>
<proteinExistence type="predicted"/>
<evidence type="ECO:0000313" key="2">
    <source>
        <dbReference type="EMBL" id="KAE8378141.1"/>
    </source>
</evidence>